<dbReference type="EMBL" id="JAQJAN010000003">
    <property type="protein sequence ID" value="KAJ5734211.1"/>
    <property type="molecule type" value="Genomic_DNA"/>
</dbReference>
<reference evidence="2" key="2">
    <citation type="submission" date="2023-01" db="EMBL/GenBank/DDBJ databases">
        <authorList>
            <person name="Petersen C."/>
        </authorList>
    </citation>
    <scope>NUCLEOTIDE SEQUENCE</scope>
    <source>
        <strain evidence="2">IBT 17514</strain>
    </source>
</reference>
<reference evidence="2" key="1">
    <citation type="journal article" date="2023" name="IMA Fungus">
        <title>Comparative genomic study of the Penicillium genus elucidates a diverse pangenome and 15 lateral gene transfer events.</title>
        <authorList>
            <person name="Petersen C."/>
            <person name="Sorensen T."/>
            <person name="Nielsen M.R."/>
            <person name="Sondergaard T.E."/>
            <person name="Sorensen J.L."/>
            <person name="Fitzpatrick D.A."/>
            <person name="Frisvad J.C."/>
            <person name="Nielsen K.L."/>
        </authorList>
    </citation>
    <scope>NUCLEOTIDE SEQUENCE</scope>
    <source>
        <strain evidence="2">IBT 17514</strain>
    </source>
</reference>
<proteinExistence type="predicted"/>
<feature type="region of interest" description="Disordered" evidence="1">
    <location>
        <begin position="15"/>
        <end position="45"/>
    </location>
</feature>
<comment type="caution">
    <text evidence="2">The sequence shown here is derived from an EMBL/GenBank/DDBJ whole genome shotgun (WGS) entry which is preliminary data.</text>
</comment>
<feature type="compositionally biased region" description="Low complexity" evidence="1">
    <location>
        <begin position="211"/>
        <end position="222"/>
    </location>
</feature>
<evidence type="ECO:0000313" key="3">
    <source>
        <dbReference type="Proteomes" id="UP001215712"/>
    </source>
</evidence>
<feature type="region of interest" description="Disordered" evidence="1">
    <location>
        <begin position="195"/>
        <end position="222"/>
    </location>
</feature>
<name>A0AAD6HTE8_9EURO</name>
<accession>A0AAD6HTE8</accession>
<protein>
    <submittedName>
        <fullName evidence="2">Uncharacterized protein</fullName>
    </submittedName>
</protein>
<organism evidence="2 3">
    <name type="scientific">Penicillium malachiteum</name>
    <dbReference type="NCBI Taxonomy" id="1324776"/>
    <lineage>
        <taxon>Eukaryota</taxon>
        <taxon>Fungi</taxon>
        <taxon>Dikarya</taxon>
        <taxon>Ascomycota</taxon>
        <taxon>Pezizomycotina</taxon>
        <taxon>Eurotiomycetes</taxon>
        <taxon>Eurotiomycetidae</taxon>
        <taxon>Eurotiales</taxon>
        <taxon>Aspergillaceae</taxon>
        <taxon>Penicillium</taxon>
    </lineage>
</organism>
<sequence length="222" mass="24926">MVSVHLLDPDRCTFDEADERDYDDDDDDGERDDLSDDTGFRSPAGTSFFSFFGYRGSEPSVEDTARAKQEDEEKHAKLLRGEIDVKSLCPPVGCERPYRGSVITDLRIFDFDPTIYESPDEHGIMDLEIFPTGAALARELADDFYVEAVQYYLASFAPQSEGSVVDHERVIQCRENFDGMDSTFYTSVYDNPKGAPSPAGFQYDEEDCADSDYASSDGSDFY</sequence>
<keyword evidence="3" id="KW-1185">Reference proteome</keyword>
<dbReference type="AlphaFoldDB" id="A0AAD6HTE8"/>
<evidence type="ECO:0000256" key="1">
    <source>
        <dbReference type="SAM" id="MobiDB-lite"/>
    </source>
</evidence>
<evidence type="ECO:0000313" key="2">
    <source>
        <dbReference type="EMBL" id="KAJ5734211.1"/>
    </source>
</evidence>
<gene>
    <name evidence="2" type="ORF">N7493_002997</name>
</gene>
<dbReference type="Proteomes" id="UP001215712">
    <property type="component" value="Unassembled WGS sequence"/>
</dbReference>
<feature type="compositionally biased region" description="Acidic residues" evidence="1">
    <location>
        <begin position="15"/>
        <end position="36"/>
    </location>
</feature>